<keyword evidence="6 10" id="KW-0521">NADP</keyword>
<evidence type="ECO:0000256" key="5">
    <source>
        <dbReference type="ARBA" id="ARBA00022729"/>
    </source>
</evidence>
<dbReference type="GO" id="GO:0003950">
    <property type="term" value="F:NAD+ poly-ADP-ribosyltransferase activity"/>
    <property type="evidence" value="ECO:0007669"/>
    <property type="project" value="TreeGrafter"/>
</dbReference>
<dbReference type="InterPro" id="IPR050999">
    <property type="entry name" value="ADP-ribosyltransferase_ARG"/>
</dbReference>
<keyword evidence="7 10" id="KW-0520">NAD</keyword>
<dbReference type="Proteomes" id="UP000632886">
    <property type="component" value="Unassembled WGS sequence"/>
</dbReference>
<keyword evidence="4" id="KW-0548">Nucleotidyltransferase</keyword>
<dbReference type="Gene3D" id="3.90.176.10">
    <property type="entry name" value="Toxin ADP-ribosyltransferase, Chain A, domain 1"/>
    <property type="match status" value="1"/>
</dbReference>
<dbReference type="PROSITE" id="PS01291">
    <property type="entry name" value="ART"/>
    <property type="match status" value="1"/>
</dbReference>
<comment type="similarity">
    <text evidence="1 10">Belongs to the Arg-specific ADP-ribosyltransferase family.</text>
</comment>
<keyword evidence="8" id="KW-1015">Disulfide bond</keyword>
<dbReference type="PRINTS" id="PR00970">
    <property type="entry name" value="RIBTRNSFRASE"/>
</dbReference>
<keyword evidence="12" id="KW-1185">Reference proteome</keyword>
<dbReference type="PANTHER" id="PTHR10339:SF19">
    <property type="entry name" value="GPI-LINKED NAD(P)(+)--ARGININE ADP-RIBOSYLTRANSFERASE 1"/>
    <property type="match status" value="1"/>
</dbReference>
<organism evidence="11 12">
    <name type="scientific">Centropus bengalensis</name>
    <name type="common">lesser coucal</name>
    <dbReference type="NCBI Taxonomy" id="1463675"/>
    <lineage>
        <taxon>Eukaryota</taxon>
        <taxon>Metazoa</taxon>
        <taxon>Chordata</taxon>
        <taxon>Craniata</taxon>
        <taxon>Vertebrata</taxon>
        <taxon>Euteleostomi</taxon>
        <taxon>Archelosauria</taxon>
        <taxon>Archosauria</taxon>
        <taxon>Dinosauria</taxon>
        <taxon>Saurischia</taxon>
        <taxon>Theropoda</taxon>
        <taxon>Coelurosauria</taxon>
        <taxon>Aves</taxon>
        <taxon>Neognathae</taxon>
        <taxon>Neoaves</taxon>
        <taxon>Otidimorphae</taxon>
        <taxon>Cuculiformes</taxon>
        <taxon>Centropidae</taxon>
        <taxon>Centropus</taxon>
    </lineage>
</organism>
<dbReference type="GO" id="GO:0016779">
    <property type="term" value="F:nucleotidyltransferase activity"/>
    <property type="evidence" value="ECO:0007669"/>
    <property type="project" value="UniProtKB-KW"/>
</dbReference>
<feature type="chain" id="PRO_5033109222" description="NAD(P)(+)--arginine ADP-ribosyltransferase" evidence="10">
    <location>
        <begin position="21"/>
        <end position="263"/>
    </location>
</feature>
<comment type="caution">
    <text evidence="11">The sequence shown here is derived from an EMBL/GenBank/DDBJ whole genome shotgun (WGS) entry which is preliminary data.</text>
</comment>
<dbReference type="PROSITE" id="PS51996">
    <property type="entry name" value="TR_MART"/>
    <property type="match status" value="1"/>
</dbReference>
<evidence type="ECO:0000256" key="9">
    <source>
        <dbReference type="ARBA" id="ARBA00047597"/>
    </source>
</evidence>
<dbReference type="GO" id="GO:0005615">
    <property type="term" value="C:extracellular space"/>
    <property type="evidence" value="ECO:0007669"/>
    <property type="project" value="UniProtKB-ARBA"/>
</dbReference>
<sequence length="263" mass="30207">MVHLLLGLVLLAGNLPITIANCQMDPGPNREIPMDMALNSFDDRYEGCTEMMEQELEELNRTEFASNKVYAEGWTKAVARWQKSRHCIPKVPGMRPEHVIAILAYTEECPLYKEFNKAVPKAGRSRQEYLRTFNFKVLHFLLSEALRILKDSRSGRCYSVYRGIKGHHFTAQRLQSVRFGSFASTSLRKDVAMEHGEDTLFSVYTCYGALIRDFSCFPREEEVLVPPFEKFKVTSVTNTAHGARIQLRSQKVHNTYNCEWVKG</sequence>
<name>A0A852MGD5_9AVES</name>
<dbReference type="GO" id="GO:0044194">
    <property type="term" value="C:cytolytic granule"/>
    <property type="evidence" value="ECO:0007669"/>
    <property type="project" value="UniProtKB-ARBA"/>
</dbReference>
<dbReference type="GO" id="GO:0046677">
    <property type="term" value="P:response to antibiotic"/>
    <property type="evidence" value="ECO:0007669"/>
    <property type="project" value="UniProtKB-ARBA"/>
</dbReference>
<evidence type="ECO:0000256" key="7">
    <source>
        <dbReference type="ARBA" id="ARBA00023027"/>
    </source>
</evidence>
<proteinExistence type="inferred from homology"/>
<evidence type="ECO:0000256" key="6">
    <source>
        <dbReference type="ARBA" id="ARBA00022857"/>
    </source>
</evidence>
<dbReference type="EC" id="2.4.2.31" evidence="10"/>
<dbReference type="SUPFAM" id="SSF56399">
    <property type="entry name" value="ADP-ribosylation"/>
    <property type="match status" value="1"/>
</dbReference>
<dbReference type="InterPro" id="IPR000768">
    <property type="entry name" value="ART"/>
</dbReference>
<protein>
    <recommendedName>
        <fullName evidence="10">NAD(P)(+)--arginine ADP-ribosyltransferase</fullName>
        <ecNumber evidence="10">2.4.2.31</ecNumber>
    </recommendedName>
    <alternativeName>
        <fullName evidence="10">Mono(ADP-ribosyl)transferase</fullName>
    </alternativeName>
</protein>
<dbReference type="EMBL" id="WBNK01004571">
    <property type="protein sequence ID" value="NXX99975.1"/>
    <property type="molecule type" value="Genomic_DNA"/>
</dbReference>
<evidence type="ECO:0000256" key="2">
    <source>
        <dbReference type="ARBA" id="ARBA00022676"/>
    </source>
</evidence>
<dbReference type="FunFam" id="3.90.176.10:FF:000001">
    <property type="entry name" value="NAD(P)(+)--arginine ADP-ribosyltransferase"/>
    <property type="match status" value="1"/>
</dbReference>
<keyword evidence="3 10" id="KW-0808">Transferase</keyword>
<keyword evidence="5 10" id="KW-0732">Signal</keyword>
<evidence type="ECO:0000256" key="3">
    <source>
        <dbReference type="ARBA" id="ARBA00022679"/>
    </source>
</evidence>
<comment type="catalytic activity">
    <reaction evidence="9 10">
        <text>L-arginyl-[protein] + NAD(+) = N(omega)-(ADP-D-ribosyl)-L-arginyl-[protein] + nicotinamide + H(+)</text>
        <dbReference type="Rhea" id="RHEA:19149"/>
        <dbReference type="Rhea" id="RHEA-COMP:10532"/>
        <dbReference type="Rhea" id="RHEA-COMP:15087"/>
        <dbReference type="ChEBI" id="CHEBI:15378"/>
        <dbReference type="ChEBI" id="CHEBI:17154"/>
        <dbReference type="ChEBI" id="CHEBI:29965"/>
        <dbReference type="ChEBI" id="CHEBI:57540"/>
        <dbReference type="ChEBI" id="CHEBI:142554"/>
        <dbReference type="EC" id="2.4.2.31"/>
    </reaction>
</comment>
<evidence type="ECO:0000313" key="12">
    <source>
        <dbReference type="Proteomes" id="UP000632886"/>
    </source>
</evidence>
<evidence type="ECO:0000313" key="11">
    <source>
        <dbReference type="EMBL" id="NXX99975.1"/>
    </source>
</evidence>
<dbReference type="GO" id="GO:0106274">
    <property type="term" value="F:NAD+-protein-arginine ADP-ribosyltransferase activity"/>
    <property type="evidence" value="ECO:0007669"/>
    <property type="project" value="UniProtKB-EC"/>
</dbReference>
<dbReference type="PANTHER" id="PTHR10339">
    <property type="entry name" value="ADP-RIBOSYLTRANSFERASE"/>
    <property type="match status" value="1"/>
</dbReference>
<feature type="non-terminal residue" evidence="11">
    <location>
        <position position="1"/>
    </location>
</feature>
<dbReference type="Pfam" id="PF01129">
    <property type="entry name" value="ART"/>
    <property type="match status" value="1"/>
</dbReference>
<evidence type="ECO:0000256" key="1">
    <source>
        <dbReference type="ARBA" id="ARBA00009558"/>
    </source>
</evidence>
<evidence type="ECO:0000256" key="8">
    <source>
        <dbReference type="ARBA" id="ARBA00023157"/>
    </source>
</evidence>
<evidence type="ECO:0000256" key="10">
    <source>
        <dbReference type="RuleBase" id="RU361228"/>
    </source>
</evidence>
<feature type="non-terminal residue" evidence="11">
    <location>
        <position position="263"/>
    </location>
</feature>
<keyword evidence="2 10" id="KW-0328">Glycosyltransferase</keyword>
<evidence type="ECO:0000256" key="4">
    <source>
        <dbReference type="ARBA" id="ARBA00022695"/>
    </source>
</evidence>
<accession>A0A852MGD5</accession>
<dbReference type="AlphaFoldDB" id="A0A852MGD5"/>
<feature type="signal peptide" evidence="10">
    <location>
        <begin position="1"/>
        <end position="20"/>
    </location>
</feature>
<reference evidence="11 12" key="1">
    <citation type="submission" date="2020-02" db="EMBL/GenBank/DDBJ databases">
        <title>Bird 10,000 Genomes (B10K) Project - Family phase.</title>
        <authorList>
            <person name="Zhang G."/>
        </authorList>
    </citation>
    <scope>NUCLEOTIDE SEQUENCE [LARGE SCALE GENOMIC DNA]</scope>
    <source>
        <strain evidence="11">B10K-DU-017-21</strain>
    </source>
</reference>
<gene>
    <name evidence="11" type="primary">Madprt</name>
    <name evidence="11" type="ORF">CENBEN_R05459</name>
</gene>